<evidence type="ECO:0000313" key="2">
    <source>
        <dbReference type="Proteomes" id="UP000001841"/>
    </source>
</evidence>
<dbReference type="EMBL" id="FN434113">
    <property type="protein sequence ID" value="CBA19640.1"/>
    <property type="molecule type" value="Genomic_DNA"/>
</dbReference>
<reference evidence="1 2" key="1">
    <citation type="journal article" date="2010" name="Mol. Plant Microbe Interact.">
        <title>Complete genome sequence of the fire blight pathogen Erwinia amylovora CFBP 1430 and comparison to other Erwinia spp.</title>
        <authorList>
            <person name="Smits T.H."/>
            <person name="Rezzonico F."/>
            <person name="Kamber T."/>
            <person name="Blom J."/>
            <person name="Goesmann A."/>
            <person name="Frey J.E."/>
            <person name="Duffy B."/>
        </authorList>
    </citation>
    <scope>NUCLEOTIDE SEQUENCE [LARGE SCALE GENOMIC DNA]</scope>
    <source>
        <strain evidence="2">CFBP1430</strain>
    </source>
</reference>
<dbReference type="AlphaFoldDB" id="D4HWG4"/>
<name>D4HWG4_ERWAC</name>
<gene>
    <name evidence="1" type="ordered locus">EAMY_0690</name>
</gene>
<protein>
    <submittedName>
        <fullName evidence="1">Uncharacterized protein</fullName>
    </submittedName>
</protein>
<dbReference type="HOGENOM" id="CLU_3289335_0_0_6"/>
<dbReference type="Proteomes" id="UP000001841">
    <property type="component" value="Chromosome"/>
</dbReference>
<organism evidence="1 2">
    <name type="scientific">Erwinia amylovora (strain CFBP1430)</name>
    <dbReference type="NCBI Taxonomy" id="665029"/>
    <lineage>
        <taxon>Bacteria</taxon>
        <taxon>Pseudomonadati</taxon>
        <taxon>Pseudomonadota</taxon>
        <taxon>Gammaproteobacteria</taxon>
        <taxon>Enterobacterales</taxon>
        <taxon>Erwiniaceae</taxon>
        <taxon>Erwinia</taxon>
    </lineage>
</organism>
<evidence type="ECO:0000313" key="1">
    <source>
        <dbReference type="EMBL" id="CBA19640.1"/>
    </source>
</evidence>
<dbReference type="KEGG" id="eam:EAMY_0690"/>
<proteinExistence type="predicted"/>
<sequence>MTDDQFMNDFPPHFFLIKRLGGELVIMQFPVYYFTPSLLK</sequence>
<accession>D4HWG4</accession>